<dbReference type="STRING" id="45351.A7RVB9"/>
<sequence>MKLFLKQLLSWRRYLILILTPVLFAPIPIILQAREARCAYAILIMAIFWVTEVIPLAVTALLPLVLFPMLGVLSAQEASLPYLKDTTALFIGGLIVAVAIEHWNLHKRIALRVLLLVGSQPRRLMLGFMAITAFLSMWISNTATTAMMVPIAEAVLQELKRDKIDAVEGGGEKDSKALMDEGKRNETEAEQGVTPSQEDVFFGRMSKALVLCVAYAANIGGTATLTGTGSNLVFNGQAQSIFPDSPAVGFGQWFSYAFPQMILLELVAWAWLQVYFLGCCSCKKTTDKDRMQHQAINRVLRKQYADMGSMTFAEHAVLGHFVVLALLWLSRDPKFMPGWAVHSFGTKITLVYVKDATAAMLIAFSLFVFPSQKPKIFCWNPDGGVHKPPPNLLTWNTVAHKMPWNVVFLLGGGFSLAQGAKESGLSEWLGEQLSGLKVVPDYGIVIIVCVMLTGFTEITSNVATVTIFLPILGTVVSTSIFNSFKPSPLMLPGRSIGTHPWYLMIPATISCSFAFMLPVATPPNAIVFSYGHLKVKDMAKAGFGMNVICITVLLICLHVYGTSLFGLDTVPDWA</sequence>
<evidence type="ECO:0000256" key="1">
    <source>
        <dbReference type="ARBA" id="ARBA00004141"/>
    </source>
</evidence>
<dbReference type="InParanoid" id="A7RVB9"/>
<feature type="transmembrane region" description="Helical" evidence="8">
    <location>
        <begin position="38"/>
        <end position="66"/>
    </location>
</feature>
<feature type="compositionally biased region" description="Basic and acidic residues" evidence="7">
    <location>
        <begin position="170"/>
        <end position="187"/>
    </location>
</feature>
<comment type="subcellular location">
    <subcellularLocation>
        <location evidence="1">Membrane</location>
        <topology evidence="1">Multi-pass membrane protein</topology>
    </subcellularLocation>
</comment>
<feature type="region of interest" description="Disordered" evidence="7">
    <location>
        <begin position="170"/>
        <end position="191"/>
    </location>
</feature>
<dbReference type="PROSITE" id="PS01271">
    <property type="entry name" value="NA_SULFATE"/>
    <property type="match status" value="1"/>
</dbReference>
<dbReference type="PANTHER" id="PTHR10283">
    <property type="entry name" value="SOLUTE CARRIER FAMILY 13 MEMBER"/>
    <property type="match status" value="1"/>
</dbReference>
<evidence type="ECO:0000256" key="7">
    <source>
        <dbReference type="SAM" id="MobiDB-lite"/>
    </source>
</evidence>
<feature type="transmembrane region" description="Helical" evidence="8">
    <location>
        <begin position="12"/>
        <end position="31"/>
    </location>
</feature>
<comment type="similarity">
    <text evidence="2">Belongs to the SLC13A/DASS transporter (TC 2.A.47) family. NADC subfamily.</text>
</comment>
<dbReference type="eggNOG" id="KOG1281">
    <property type="taxonomic scope" value="Eukaryota"/>
</dbReference>
<evidence type="ECO:0000313" key="10">
    <source>
        <dbReference type="Proteomes" id="UP000001593"/>
    </source>
</evidence>
<evidence type="ECO:0000256" key="3">
    <source>
        <dbReference type="ARBA" id="ARBA00022448"/>
    </source>
</evidence>
<keyword evidence="5 8" id="KW-1133">Transmembrane helix</keyword>
<dbReference type="EMBL" id="DS469543">
    <property type="protein sequence ID" value="EDO44544.1"/>
    <property type="molecule type" value="Genomic_DNA"/>
</dbReference>
<keyword evidence="3" id="KW-0813">Transport</keyword>
<dbReference type="GO" id="GO:0022857">
    <property type="term" value="F:transmembrane transporter activity"/>
    <property type="evidence" value="ECO:0000318"/>
    <property type="project" value="GO_Central"/>
</dbReference>
<feature type="non-terminal residue" evidence="9">
    <location>
        <position position="574"/>
    </location>
</feature>
<feature type="transmembrane region" description="Helical" evidence="8">
    <location>
        <begin position="262"/>
        <end position="283"/>
    </location>
</feature>
<keyword evidence="6 8" id="KW-0472">Membrane</keyword>
<evidence type="ECO:0000313" key="9">
    <source>
        <dbReference type="EMBL" id="EDO44544.1"/>
    </source>
</evidence>
<feature type="transmembrane region" description="Helical" evidence="8">
    <location>
        <begin position="86"/>
        <end position="103"/>
    </location>
</feature>
<evidence type="ECO:0000256" key="5">
    <source>
        <dbReference type="ARBA" id="ARBA00022989"/>
    </source>
</evidence>
<dbReference type="GO" id="GO:0005886">
    <property type="term" value="C:plasma membrane"/>
    <property type="evidence" value="ECO:0000318"/>
    <property type="project" value="GO_Central"/>
</dbReference>
<protein>
    <submittedName>
        <fullName evidence="9">Uncharacterized protein</fullName>
    </submittedName>
</protein>
<feature type="transmembrane region" description="Helical" evidence="8">
    <location>
        <begin position="304"/>
        <end position="329"/>
    </location>
</feature>
<dbReference type="GO" id="GO:0015141">
    <property type="term" value="F:succinate transmembrane transporter activity"/>
    <property type="evidence" value="ECO:0007669"/>
    <property type="project" value="UniProtKB-ARBA"/>
</dbReference>
<evidence type="ECO:0000256" key="6">
    <source>
        <dbReference type="ARBA" id="ARBA00023136"/>
    </source>
</evidence>
<feature type="transmembrane region" description="Helical" evidence="8">
    <location>
        <begin position="541"/>
        <end position="561"/>
    </location>
</feature>
<dbReference type="HOGENOM" id="CLU_005170_9_1_1"/>
<evidence type="ECO:0000256" key="2">
    <source>
        <dbReference type="ARBA" id="ARBA00006772"/>
    </source>
</evidence>
<feature type="transmembrane region" description="Helical" evidence="8">
    <location>
        <begin position="124"/>
        <end position="140"/>
    </location>
</feature>
<dbReference type="AlphaFoldDB" id="A7RVB9"/>
<feature type="transmembrane region" description="Helical" evidence="8">
    <location>
        <begin position="462"/>
        <end position="481"/>
    </location>
</feature>
<feature type="transmembrane region" description="Helical" evidence="8">
    <location>
        <begin position="349"/>
        <end position="369"/>
    </location>
</feature>
<dbReference type="PhylomeDB" id="A7RVB9"/>
<dbReference type="OMA" id="MLAINSW"/>
<name>A7RVB9_NEMVE</name>
<dbReference type="InterPro" id="IPR031312">
    <property type="entry name" value="Na/sul_symport_CS"/>
</dbReference>
<dbReference type="Proteomes" id="UP000001593">
    <property type="component" value="Unassembled WGS sequence"/>
</dbReference>
<keyword evidence="4 8" id="KW-0812">Transmembrane</keyword>
<evidence type="ECO:0000256" key="8">
    <source>
        <dbReference type="SAM" id="Phobius"/>
    </source>
</evidence>
<evidence type="ECO:0000256" key="4">
    <source>
        <dbReference type="ARBA" id="ARBA00022692"/>
    </source>
</evidence>
<dbReference type="PANTHER" id="PTHR10283:SF82">
    <property type="entry name" value="SOLUTE CARRIER FAMILY 13 MEMBER 2"/>
    <property type="match status" value="1"/>
</dbReference>
<reference evidence="9 10" key="1">
    <citation type="journal article" date="2007" name="Science">
        <title>Sea anemone genome reveals ancestral eumetazoan gene repertoire and genomic organization.</title>
        <authorList>
            <person name="Putnam N.H."/>
            <person name="Srivastava M."/>
            <person name="Hellsten U."/>
            <person name="Dirks B."/>
            <person name="Chapman J."/>
            <person name="Salamov A."/>
            <person name="Terry A."/>
            <person name="Shapiro H."/>
            <person name="Lindquist E."/>
            <person name="Kapitonov V.V."/>
            <person name="Jurka J."/>
            <person name="Genikhovich G."/>
            <person name="Grigoriev I.V."/>
            <person name="Lucas S.M."/>
            <person name="Steele R.E."/>
            <person name="Finnerty J.R."/>
            <person name="Technau U."/>
            <person name="Martindale M.Q."/>
            <person name="Rokhsar D.S."/>
        </authorList>
    </citation>
    <scope>NUCLEOTIDE SEQUENCE [LARGE SCALE GENOMIC DNA]</scope>
    <source>
        <strain evidence="10">CH2 X CH6</strain>
    </source>
</reference>
<keyword evidence="10" id="KW-1185">Reference proteome</keyword>
<feature type="transmembrane region" description="Helical" evidence="8">
    <location>
        <begin position="501"/>
        <end position="520"/>
    </location>
</feature>
<accession>A7RVB9</accession>
<dbReference type="CDD" id="cd01115">
    <property type="entry name" value="SLC13_permease"/>
    <property type="match status" value="1"/>
</dbReference>
<dbReference type="InterPro" id="IPR001898">
    <property type="entry name" value="SLC13A/DASS"/>
</dbReference>
<gene>
    <name evidence="9" type="ORF">NEMVEDRAFT_v1g94712</name>
</gene>
<proteinExistence type="inferred from homology"/>
<dbReference type="GO" id="GO:0055085">
    <property type="term" value="P:transmembrane transport"/>
    <property type="evidence" value="ECO:0000318"/>
    <property type="project" value="GO_Central"/>
</dbReference>
<dbReference type="Pfam" id="PF00939">
    <property type="entry name" value="Na_sulph_symp"/>
    <property type="match status" value="1"/>
</dbReference>
<organism evidence="9 10">
    <name type="scientific">Nematostella vectensis</name>
    <name type="common">Starlet sea anemone</name>
    <dbReference type="NCBI Taxonomy" id="45351"/>
    <lineage>
        <taxon>Eukaryota</taxon>
        <taxon>Metazoa</taxon>
        <taxon>Cnidaria</taxon>
        <taxon>Anthozoa</taxon>
        <taxon>Hexacorallia</taxon>
        <taxon>Actiniaria</taxon>
        <taxon>Edwardsiidae</taxon>
        <taxon>Nematostella</taxon>
    </lineage>
</organism>